<dbReference type="Pfam" id="PF00015">
    <property type="entry name" value="MCPsignal"/>
    <property type="match status" value="1"/>
</dbReference>
<feature type="region of interest" description="Disordered" evidence="6">
    <location>
        <begin position="558"/>
        <end position="582"/>
    </location>
</feature>
<evidence type="ECO:0000256" key="7">
    <source>
        <dbReference type="SAM" id="Phobius"/>
    </source>
</evidence>
<comment type="caution">
    <text evidence="9">The sequence shown here is derived from an EMBL/GenBank/DDBJ whole genome shotgun (WGS) entry which is preliminary data.</text>
</comment>
<organism evidence="9 10">
    <name type="scientific">Vibrio viridaestus</name>
    <dbReference type="NCBI Taxonomy" id="2487322"/>
    <lineage>
        <taxon>Bacteria</taxon>
        <taxon>Pseudomonadati</taxon>
        <taxon>Pseudomonadota</taxon>
        <taxon>Gammaproteobacteria</taxon>
        <taxon>Vibrionales</taxon>
        <taxon>Vibrionaceae</taxon>
        <taxon>Vibrio</taxon>
    </lineage>
</organism>
<evidence type="ECO:0000256" key="4">
    <source>
        <dbReference type="PROSITE-ProRule" id="PRU00284"/>
    </source>
</evidence>
<keyword evidence="5" id="KW-0175">Coiled coil</keyword>
<reference evidence="9 10" key="1">
    <citation type="submission" date="2018-11" db="EMBL/GenBank/DDBJ databases">
        <title>Vibrio LJC006 sp. nov., isolated from seawater during the bloom of the enteromorpha.</title>
        <authorList>
            <person name="Liang J."/>
        </authorList>
    </citation>
    <scope>NUCLEOTIDE SEQUENCE [LARGE SCALE GENOMIC DNA]</scope>
    <source>
        <strain evidence="9 10">LJC006</strain>
    </source>
</reference>
<dbReference type="SMART" id="SM00283">
    <property type="entry name" value="MA"/>
    <property type="match status" value="1"/>
</dbReference>
<comment type="similarity">
    <text evidence="3">Belongs to the methyl-accepting chemotaxis (MCP) protein family.</text>
</comment>
<evidence type="ECO:0000313" key="10">
    <source>
        <dbReference type="Proteomes" id="UP000281112"/>
    </source>
</evidence>
<keyword evidence="7" id="KW-1133">Transmembrane helix</keyword>
<name>A0A3N9TI78_9VIBR</name>
<evidence type="ECO:0000256" key="6">
    <source>
        <dbReference type="SAM" id="MobiDB-lite"/>
    </source>
</evidence>
<evidence type="ECO:0000256" key="2">
    <source>
        <dbReference type="ARBA" id="ARBA00023224"/>
    </source>
</evidence>
<dbReference type="GO" id="GO:0016020">
    <property type="term" value="C:membrane"/>
    <property type="evidence" value="ECO:0007669"/>
    <property type="project" value="UniProtKB-SubCell"/>
</dbReference>
<keyword evidence="7" id="KW-0812">Transmembrane</keyword>
<feature type="transmembrane region" description="Helical" evidence="7">
    <location>
        <begin position="7"/>
        <end position="30"/>
    </location>
</feature>
<dbReference type="SUPFAM" id="SSF58104">
    <property type="entry name" value="Methyl-accepting chemotaxis protein (MCP) signaling domain"/>
    <property type="match status" value="1"/>
</dbReference>
<evidence type="ECO:0000256" key="3">
    <source>
        <dbReference type="ARBA" id="ARBA00029447"/>
    </source>
</evidence>
<dbReference type="PROSITE" id="PS50111">
    <property type="entry name" value="CHEMOTAXIS_TRANSDUC_2"/>
    <property type="match status" value="1"/>
</dbReference>
<comment type="subcellular location">
    <subcellularLocation>
        <location evidence="1">Membrane</location>
    </subcellularLocation>
</comment>
<evidence type="ECO:0000259" key="8">
    <source>
        <dbReference type="PROSITE" id="PS50111"/>
    </source>
</evidence>
<keyword evidence="10" id="KW-1185">Reference proteome</keyword>
<gene>
    <name evidence="9" type="ORF">EES38_10125</name>
</gene>
<dbReference type="PANTHER" id="PTHR32089:SF120">
    <property type="entry name" value="METHYL-ACCEPTING CHEMOTAXIS PROTEIN TLPQ"/>
    <property type="match status" value="1"/>
</dbReference>
<evidence type="ECO:0000256" key="1">
    <source>
        <dbReference type="ARBA" id="ARBA00004370"/>
    </source>
</evidence>
<keyword evidence="2 4" id="KW-0807">Transducer</keyword>
<feature type="coiled-coil region" evidence="5">
    <location>
        <begin position="420"/>
        <end position="450"/>
    </location>
</feature>
<dbReference type="InterPro" id="IPR004089">
    <property type="entry name" value="MCPsignal_dom"/>
</dbReference>
<dbReference type="AlphaFoldDB" id="A0A3N9TI78"/>
<protein>
    <submittedName>
        <fullName evidence="9">Methyl-accepting chemotaxis protein</fullName>
    </submittedName>
</protein>
<feature type="transmembrane region" description="Helical" evidence="7">
    <location>
        <begin position="324"/>
        <end position="345"/>
    </location>
</feature>
<dbReference type="Gene3D" id="1.10.287.950">
    <property type="entry name" value="Methyl-accepting chemotaxis protein"/>
    <property type="match status" value="1"/>
</dbReference>
<dbReference type="Proteomes" id="UP000281112">
    <property type="component" value="Unassembled WGS sequence"/>
</dbReference>
<dbReference type="EMBL" id="RJVQ01000003">
    <property type="protein sequence ID" value="RQW63593.1"/>
    <property type="molecule type" value="Genomic_DNA"/>
</dbReference>
<keyword evidence="7" id="KW-0472">Membrane</keyword>
<evidence type="ECO:0000313" key="9">
    <source>
        <dbReference type="EMBL" id="RQW63593.1"/>
    </source>
</evidence>
<dbReference type="RefSeq" id="WP_124937056.1">
    <property type="nucleotide sequence ID" value="NZ_RJVQ01000003.1"/>
</dbReference>
<proteinExistence type="inferred from homology"/>
<dbReference type="GO" id="GO:0007165">
    <property type="term" value="P:signal transduction"/>
    <property type="evidence" value="ECO:0007669"/>
    <property type="project" value="UniProtKB-KW"/>
</dbReference>
<sequence>MFNFLKTLSLIKVFSFLILSFFVVIGFISFQSIESLKKIQKQFQYITTQDFPLAVTQSNIIQHVLRMNDLLTKVITEKSSLQNVEHVVLRINSTRAELDKELTRLLELNSMNADYIVISTNQLEAIKNEIAQFEKSAFELIESRKLYIDVLNQVDADKSEFRYGLGSLGPEMNRIATSLAFGDPEAMDAANRLVSNASKMDSLFLSLLMENDPKSGNDIVKELKNRLAGVNLAYDDFKERYPDVVEFTSFTSGYDIVTNGFASGQILDSALSLIVIQSNQVAKLKNMSSLSDDILVNLDNMLALMMSNLDSKEVKVHHVLSNSLSFILISAGLGMMALLVVAVLIHRWIRRSVTQIHQHLEHLGKRQLSQDNAQAPRTYGPSEFSHISEGIQRVENIVCDSLLQVKENSNELRRASIDTYQNIEQSEKLLREQNNELAAMSDTMSQIQTSTKEITLATHDVLSLTRSGSSTLNEGVASLHSNLQTLEDLNSTLDINEQSMLELNEKVKSIEDMVNLINGIAESTNLLALNAAIEAARAGEQGRGFAVVADEVRRLASDTTSQTESIRKSMHELLSSSEKSRQVTQLSRDQMVKALESSNLVKVAFEDATHAISNISQRIEQVAVAAEQQERATLDVSNTVRSISEQSSQSSSHLVSVVESARTVQATTKTLENMLGKFRLR</sequence>
<evidence type="ECO:0000256" key="5">
    <source>
        <dbReference type="SAM" id="Coils"/>
    </source>
</evidence>
<dbReference type="PANTHER" id="PTHR32089">
    <property type="entry name" value="METHYL-ACCEPTING CHEMOTAXIS PROTEIN MCPB"/>
    <property type="match status" value="1"/>
</dbReference>
<dbReference type="GO" id="GO:0006935">
    <property type="term" value="P:chemotaxis"/>
    <property type="evidence" value="ECO:0007669"/>
    <property type="project" value="UniProtKB-ARBA"/>
</dbReference>
<accession>A0A3N9TI78</accession>
<feature type="domain" description="Methyl-accepting transducer" evidence="8">
    <location>
        <begin position="408"/>
        <end position="644"/>
    </location>
</feature>